<protein>
    <submittedName>
        <fullName evidence="2">Uncharacterized protein</fullName>
    </submittedName>
</protein>
<feature type="compositionally biased region" description="Basic and acidic residues" evidence="1">
    <location>
        <begin position="88"/>
        <end position="97"/>
    </location>
</feature>
<name>A0A4Z2GTX6_9TELE</name>
<gene>
    <name evidence="2" type="ORF">EYF80_032969</name>
</gene>
<evidence type="ECO:0000256" key="1">
    <source>
        <dbReference type="SAM" id="MobiDB-lite"/>
    </source>
</evidence>
<feature type="compositionally biased region" description="Basic and acidic residues" evidence="1">
    <location>
        <begin position="132"/>
        <end position="143"/>
    </location>
</feature>
<reference evidence="2 3" key="1">
    <citation type="submission" date="2019-03" db="EMBL/GenBank/DDBJ databases">
        <title>First draft genome of Liparis tanakae, snailfish: a comprehensive survey of snailfish specific genes.</title>
        <authorList>
            <person name="Kim W."/>
            <person name="Song I."/>
            <person name="Jeong J.-H."/>
            <person name="Kim D."/>
            <person name="Kim S."/>
            <person name="Ryu S."/>
            <person name="Song J.Y."/>
            <person name="Lee S.K."/>
        </authorList>
    </citation>
    <scope>NUCLEOTIDE SEQUENCE [LARGE SCALE GENOMIC DNA]</scope>
    <source>
        <tissue evidence="2">Muscle</tissue>
    </source>
</reference>
<organism evidence="2 3">
    <name type="scientific">Liparis tanakae</name>
    <name type="common">Tanaka's snailfish</name>
    <dbReference type="NCBI Taxonomy" id="230148"/>
    <lineage>
        <taxon>Eukaryota</taxon>
        <taxon>Metazoa</taxon>
        <taxon>Chordata</taxon>
        <taxon>Craniata</taxon>
        <taxon>Vertebrata</taxon>
        <taxon>Euteleostomi</taxon>
        <taxon>Actinopterygii</taxon>
        <taxon>Neopterygii</taxon>
        <taxon>Teleostei</taxon>
        <taxon>Neoteleostei</taxon>
        <taxon>Acanthomorphata</taxon>
        <taxon>Eupercaria</taxon>
        <taxon>Perciformes</taxon>
        <taxon>Cottioidei</taxon>
        <taxon>Cottales</taxon>
        <taxon>Liparidae</taxon>
        <taxon>Liparis</taxon>
    </lineage>
</organism>
<evidence type="ECO:0000313" key="3">
    <source>
        <dbReference type="Proteomes" id="UP000314294"/>
    </source>
</evidence>
<dbReference type="Proteomes" id="UP000314294">
    <property type="component" value="Unassembled WGS sequence"/>
</dbReference>
<sequence>MDSGMENERLGEEGRTLLQSLTFSPRSLNDTFAANFTAAAAVVWASRTARLKMLVVRVARWGGLHAGDSQRLISVLHSWPWKCGGGSRDSRGPEDWNSRSAGRSVSHPAASNLLCIQSGRRKGEMEGEGGEWQDRRGRWREESASEVAGSEGRGPVHKNFILFPEDRMFFCGFSCWEPERTTQSASLDSGPKGHSGMNLGVQRVFGQT</sequence>
<comment type="caution">
    <text evidence="2">The sequence shown here is derived from an EMBL/GenBank/DDBJ whole genome shotgun (WGS) entry which is preliminary data.</text>
</comment>
<proteinExistence type="predicted"/>
<feature type="region of interest" description="Disordered" evidence="1">
    <location>
        <begin position="85"/>
        <end position="105"/>
    </location>
</feature>
<feature type="region of interest" description="Disordered" evidence="1">
    <location>
        <begin position="117"/>
        <end position="151"/>
    </location>
</feature>
<dbReference type="EMBL" id="SRLO01000420">
    <property type="protein sequence ID" value="TNN56791.1"/>
    <property type="molecule type" value="Genomic_DNA"/>
</dbReference>
<evidence type="ECO:0000313" key="2">
    <source>
        <dbReference type="EMBL" id="TNN56791.1"/>
    </source>
</evidence>
<dbReference type="AlphaFoldDB" id="A0A4Z2GTX6"/>
<accession>A0A4Z2GTX6</accession>
<keyword evidence="3" id="KW-1185">Reference proteome</keyword>